<dbReference type="FunFam" id="1.10.10.10:FF:000322">
    <property type="entry name" value="Probable disease resistance protein At1g63360"/>
    <property type="match status" value="1"/>
</dbReference>
<proteinExistence type="predicted"/>
<dbReference type="InterPro" id="IPR041118">
    <property type="entry name" value="Rx_N"/>
</dbReference>
<evidence type="ECO:0008006" key="10">
    <source>
        <dbReference type="Google" id="ProtNLM"/>
    </source>
</evidence>
<dbReference type="PANTHER" id="PTHR23155:SF1238">
    <property type="entry name" value="TOMV SUSCEPTIBLE PROTEIN TM-2"/>
    <property type="match status" value="1"/>
</dbReference>
<evidence type="ECO:0000259" key="7">
    <source>
        <dbReference type="Pfam" id="PF23598"/>
    </source>
</evidence>
<dbReference type="GO" id="GO:0051707">
    <property type="term" value="P:response to other organism"/>
    <property type="evidence" value="ECO:0007669"/>
    <property type="project" value="UniProtKB-ARBA"/>
</dbReference>
<dbReference type="InterPro" id="IPR036388">
    <property type="entry name" value="WH-like_DNA-bd_sf"/>
</dbReference>
<gene>
    <name evidence="8" type="ORF">HUJ06_025315</name>
</gene>
<dbReference type="EMBL" id="DUZY01000001">
    <property type="protein sequence ID" value="DAD23852.1"/>
    <property type="molecule type" value="Genomic_DNA"/>
</dbReference>
<dbReference type="PANTHER" id="PTHR23155">
    <property type="entry name" value="DISEASE RESISTANCE PROTEIN RP"/>
    <property type="match status" value="1"/>
</dbReference>
<evidence type="ECO:0000259" key="4">
    <source>
        <dbReference type="Pfam" id="PF00931"/>
    </source>
</evidence>
<dbReference type="SUPFAM" id="SSF52058">
    <property type="entry name" value="L domain-like"/>
    <property type="match status" value="1"/>
</dbReference>
<dbReference type="Gene3D" id="1.20.5.4130">
    <property type="match status" value="1"/>
</dbReference>
<keyword evidence="9" id="KW-1185">Reference proteome</keyword>
<dbReference type="PRINTS" id="PR00364">
    <property type="entry name" value="DISEASERSIST"/>
</dbReference>
<evidence type="ECO:0000256" key="1">
    <source>
        <dbReference type="ARBA" id="ARBA00022737"/>
    </source>
</evidence>
<dbReference type="Gene3D" id="1.10.8.430">
    <property type="entry name" value="Helical domain of apoptotic protease-activating factors"/>
    <property type="match status" value="1"/>
</dbReference>
<feature type="domain" description="Disease resistance N-terminal" evidence="5">
    <location>
        <begin position="10"/>
        <end position="87"/>
    </location>
</feature>
<dbReference type="Pfam" id="PF23598">
    <property type="entry name" value="LRR_14"/>
    <property type="match status" value="1"/>
</dbReference>
<dbReference type="CDD" id="cd14798">
    <property type="entry name" value="RX-CC_like"/>
    <property type="match status" value="1"/>
</dbReference>
<dbReference type="InterPro" id="IPR038005">
    <property type="entry name" value="RX-like_CC"/>
</dbReference>
<dbReference type="GO" id="GO:0006952">
    <property type="term" value="P:defense response"/>
    <property type="evidence" value="ECO:0007669"/>
    <property type="project" value="UniProtKB-KW"/>
</dbReference>
<evidence type="ECO:0000313" key="9">
    <source>
        <dbReference type="Proteomes" id="UP000607653"/>
    </source>
</evidence>
<dbReference type="AlphaFoldDB" id="A0A822XV42"/>
<dbReference type="InterPro" id="IPR042197">
    <property type="entry name" value="Apaf_helical"/>
</dbReference>
<dbReference type="InterPro" id="IPR055414">
    <property type="entry name" value="LRR_R13L4/SHOC2-like"/>
</dbReference>
<dbReference type="Gene3D" id="1.10.10.10">
    <property type="entry name" value="Winged helix-like DNA-binding domain superfamily/Winged helix DNA-binding domain"/>
    <property type="match status" value="1"/>
</dbReference>
<dbReference type="Pfam" id="PF18052">
    <property type="entry name" value="Rx_N"/>
    <property type="match status" value="1"/>
</dbReference>
<evidence type="ECO:0000259" key="5">
    <source>
        <dbReference type="Pfam" id="PF18052"/>
    </source>
</evidence>
<evidence type="ECO:0000259" key="6">
    <source>
        <dbReference type="Pfam" id="PF23559"/>
    </source>
</evidence>
<dbReference type="GO" id="GO:0043531">
    <property type="term" value="F:ADP binding"/>
    <property type="evidence" value="ECO:0007669"/>
    <property type="project" value="InterPro"/>
</dbReference>
<accession>A0A822XV42</accession>
<evidence type="ECO:0000256" key="3">
    <source>
        <dbReference type="ARBA" id="ARBA00022821"/>
    </source>
</evidence>
<dbReference type="InterPro" id="IPR002182">
    <property type="entry name" value="NB-ARC"/>
</dbReference>
<dbReference type="Proteomes" id="UP000607653">
    <property type="component" value="Unassembled WGS sequence"/>
</dbReference>
<sequence>MADIAVREAIRKFTNILGDLSLEEGIRFYRLDEQIEWIRKELDETKSFLIDADAKQEGDERVKNWVRDVRDFAYDTEDIIGTYFLKRISWWRRKKRLFGFLGRFACICCDSAATHEFVMQIEGLKRRSEDIKRSRDTYGIECNVTEAAAGEVAVSFQQRREYFSKYIEPDIVGFVEDIKVLKERLLDERIKYCVIPIVGMGGLGKTTLAKKVYNDVKPYFHCHAWVYISGKPRLPSYILEEIAKKIGLKKEEWEENVEKNLLSFLKERSYIIVLDDLWAIEVWEFLKEFFPDTMNGSRIIVTTRNHDVAKHVAQGSSPHELGFLSYNESWQLFSKKVFPDDGIGRFPPELEPLGRQILKRCGQLPLAIVVMGGLLSLKDKAEHVWLRVLQCMEGEANGECQMTLYLSYIDLPYYLKPCFLYFGLLPEDLEIPVSRLINLWMAEGFIQYQGQLRLEDVARGYLDELIYRNLIQVAKRSFGGRVKACTIHDVLHEFCISKAKEDDFFGIYRNLDSDANAKMRRLAIYCSVCSYISLNHYTSKLRALLCFQKDWESLEKDQRSKKELEKLEIEHLRFIYTGFTLLRVLNLEGVQFEDLPDEFGILIHLKYLGLRDTKFKSLPSTISNLKNLETLDIQSTNYYSVPSVIWLMTQLRHIILDFYAELRNPFIFGYRMDRHRAVDKVSLPNLQTLWMIQGSSLEPSCLCEMTSLRELKIHGQIMLHSKVLSTPKAISDQLENLQLEGRTQFPFPDVPVIPALMLSHYGNLRQLVLQGKLEKLPNHDEFPPNLTKLSLQSTNLLEDPMATLSRLLNLRNLVLGYWSYLGNKLVCSEGGFPKLEVFKLIYLDQLKEWRVDGGAFPQLRALKIKNCEQLDMLPDGLRSITTLTQLELNMPERFYSRFQRNGEDWDKIQHVHSIITWQYGKAKQANFYLKMISFTI</sequence>
<feature type="domain" description="NB-ARC" evidence="4">
    <location>
        <begin position="178"/>
        <end position="340"/>
    </location>
</feature>
<dbReference type="FunFam" id="3.40.50.300:FF:001091">
    <property type="entry name" value="Probable disease resistance protein At1g61300"/>
    <property type="match status" value="1"/>
</dbReference>
<dbReference type="InterPro" id="IPR032675">
    <property type="entry name" value="LRR_dom_sf"/>
</dbReference>
<dbReference type="Gene3D" id="3.80.10.10">
    <property type="entry name" value="Ribonuclease Inhibitor"/>
    <property type="match status" value="2"/>
</dbReference>
<feature type="domain" description="Disease resistance protein winged helix" evidence="6">
    <location>
        <begin position="425"/>
        <end position="494"/>
    </location>
</feature>
<dbReference type="Pfam" id="PF23559">
    <property type="entry name" value="WHD_DRP"/>
    <property type="match status" value="1"/>
</dbReference>
<keyword evidence="1" id="KW-0677">Repeat</keyword>
<keyword evidence="2" id="KW-0547">Nucleotide-binding</keyword>
<dbReference type="SUPFAM" id="SSF52540">
    <property type="entry name" value="P-loop containing nucleoside triphosphate hydrolases"/>
    <property type="match status" value="1"/>
</dbReference>
<dbReference type="InterPro" id="IPR058922">
    <property type="entry name" value="WHD_DRP"/>
</dbReference>
<comment type="caution">
    <text evidence="8">The sequence shown here is derived from an EMBL/GenBank/DDBJ whole genome shotgun (WGS) entry which is preliminary data.</text>
</comment>
<name>A0A822XV42_NELNU</name>
<dbReference type="InterPro" id="IPR027417">
    <property type="entry name" value="P-loop_NTPase"/>
</dbReference>
<dbReference type="Gene3D" id="3.40.50.300">
    <property type="entry name" value="P-loop containing nucleotide triphosphate hydrolases"/>
    <property type="match status" value="1"/>
</dbReference>
<evidence type="ECO:0000256" key="2">
    <source>
        <dbReference type="ARBA" id="ARBA00022741"/>
    </source>
</evidence>
<reference evidence="8 9" key="1">
    <citation type="journal article" date="2020" name="Mol. Biol. Evol.">
        <title>Distinct Expression and Methylation Patterns for Genes with Different Fates following a Single Whole-Genome Duplication in Flowering Plants.</title>
        <authorList>
            <person name="Shi T."/>
            <person name="Rahmani R.S."/>
            <person name="Gugger P.F."/>
            <person name="Wang M."/>
            <person name="Li H."/>
            <person name="Zhang Y."/>
            <person name="Li Z."/>
            <person name="Wang Q."/>
            <person name="Van de Peer Y."/>
            <person name="Marchal K."/>
            <person name="Chen J."/>
        </authorList>
    </citation>
    <scope>NUCLEOTIDE SEQUENCE [LARGE SCALE GENOMIC DNA]</scope>
    <source>
        <tissue evidence="8">Leaf</tissue>
    </source>
</reference>
<keyword evidence="3" id="KW-0611">Plant defense</keyword>
<dbReference type="Pfam" id="PF00931">
    <property type="entry name" value="NB-ARC"/>
    <property type="match status" value="1"/>
</dbReference>
<dbReference type="InterPro" id="IPR044974">
    <property type="entry name" value="Disease_R_plants"/>
</dbReference>
<feature type="domain" description="Disease resistance R13L4/SHOC-2-like LRR" evidence="7">
    <location>
        <begin position="577"/>
        <end position="887"/>
    </location>
</feature>
<evidence type="ECO:0000313" key="8">
    <source>
        <dbReference type="EMBL" id="DAD23852.1"/>
    </source>
</evidence>
<organism evidence="8 9">
    <name type="scientific">Nelumbo nucifera</name>
    <name type="common">Sacred lotus</name>
    <dbReference type="NCBI Taxonomy" id="4432"/>
    <lineage>
        <taxon>Eukaryota</taxon>
        <taxon>Viridiplantae</taxon>
        <taxon>Streptophyta</taxon>
        <taxon>Embryophyta</taxon>
        <taxon>Tracheophyta</taxon>
        <taxon>Spermatophyta</taxon>
        <taxon>Magnoliopsida</taxon>
        <taxon>Proteales</taxon>
        <taxon>Nelumbonaceae</taxon>
        <taxon>Nelumbo</taxon>
    </lineage>
</organism>
<protein>
    <recommendedName>
        <fullName evidence="10">Disease resistance protein At1g50180</fullName>
    </recommendedName>
</protein>